<evidence type="ECO:0000313" key="2">
    <source>
        <dbReference type="EMBL" id="GIF97974.1"/>
    </source>
</evidence>
<evidence type="ECO:0000313" key="3">
    <source>
        <dbReference type="Proteomes" id="UP000659904"/>
    </source>
</evidence>
<dbReference type="Gene3D" id="2.130.10.10">
    <property type="entry name" value="YVTN repeat-like/Quinoprotein amine dehydrogenase"/>
    <property type="match status" value="1"/>
</dbReference>
<sequence length="427" mass="45161">MNIVAGEQDGAAVIELGGGWREPLPEPEPHRVRRIAALVLGVVLLPALGGAAAPQSGLIELVRVPVADARASGPVFAGDVFLLRGQGRLTAYELRDGAARWSVELPERPQMSNIVVSPAVPDIVVVAQVDGNGDGQLSVGLDLATGAVRWRSGELRVPAGDVVHTMGSVHGANGAPAVHVADLRTGARLWTMPDAVHPVFDDEGDTAWTVSPTGLVTAYDVHDGRVLHTGTVQVPAPVEGAFADKGELAVQYSGGTGSRLAWFDGTTLAAIPATAPDGWGVYCGAVFRCVPLSDPVGGLEVVDRATGAVVRRLLTEQYLVRDSHLLVFDRDRDMDGELGPRPNTVLDLGTGRETDVTGWEVLWEQSPVSVLVRFVENGARIQVARLGPAGPEILAQLPGDVRRCAFEQPTLLCLHDGNQATLWRLPD</sequence>
<organism evidence="2 3">
    <name type="scientific">Catellatospora citrea</name>
    <dbReference type="NCBI Taxonomy" id="53366"/>
    <lineage>
        <taxon>Bacteria</taxon>
        <taxon>Bacillati</taxon>
        <taxon>Actinomycetota</taxon>
        <taxon>Actinomycetes</taxon>
        <taxon>Micromonosporales</taxon>
        <taxon>Micromonosporaceae</taxon>
        <taxon>Catellatospora</taxon>
    </lineage>
</organism>
<comment type="caution">
    <text evidence="2">The sequence shown here is derived from an EMBL/GenBank/DDBJ whole genome shotgun (WGS) entry which is preliminary data.</text>
</comment>
<dbReference type="PANTHER" id="PTHR34512">
    <property type="entry name" value="CELL SURFACE PROTEIN"/>
    <property type="match status" value="1"/>
</dbReference>
<gene>
    <name evidence="2" type="ORF">Cci01nite_30680</name>
</gene>
<evidence type="ECO:0000259" key="1">
    <source>
        <dbReference type="Pfam" id="PF13360"/>
    </source>
</evidence>
<dbReference type="AlphaFoldDB" id="A0A8J3KMI5"/>
<protein>
    <recommendedName>
        <fullName evidence="1">Pyrrolo-quinoline quinone repeat domain-containing protein</fullName>
    </recommendedName>
</protein>
<accession>A0A8J3KMI5</accession>
<dbReference type="InterPro" id="IPR002372">
    <property type="entry name" value="PQQ_rpt_dom"/>
</dbReference>
<proteinExistence type="predicted"/>
<feature type="domain" description="Pyrrolo-quinoline quinone repeat" evidence="1">
    <location>
        <begin position="70"/>
        <end position="191"/>
    </location>
</feature>
<dbReference type="InterPro" id="IPR011047">
    <property type="entry name" value="Quinoprotein_ADH-like_sf"/>
</dbReference>
<name>A0A8J3KMI5_9ACTN</name>
<dbReference type="EMBL" id="BONH01000011">
    <property type="protein sequence ID" value="GIF97974.1"/>
    <property type="molecule type" value="Genomic_DNA"/>
</dbReference>
<reference evidence="2 3" key="1">
    <citation type="submission" date="2021-01" db="EMBL/GenBank/DDBJ databases">
        <title>Whole genome shotgun sequence of Catellatospora citrea NBRC 14495.</title>
        <authorList>
            <person name="Komaki H."/>
            <person name="Tamura T."/>
        </authorList>
    </citation>
    <scope>NUCLEOTIDE SEQUENCE [LARGE SCALE GENOMIC DNA]</scope>
    <source>
        <strain evidence="2 3">NBRC 14495</strain>
    </source>
</reference>
<dbReference type="SUPFAM" id="SSF50998">
    <property type="entry name" value="Quinoprotein alcohol dehydrogenase-like"/>
    <property type="match status" value="1"/>
</dbReference>
<dbReference type="RefSeq" id="WP_170213189.1">
    <property type="nucleotide sequence ID" value="NZ_BONH01000011.1"/>
</dbReference>
<dbReference type="PANTHER" id="PTHR34512:SF30">
    <property type="entry name" value="OUTER MEMBRANE PROTEIN ASSEMBLY FACTOR BAMB"/>
    <property type="match status" value="1"/>
</dbReference>
<keyword evidence="3" id="KW-1185">Reference proteome</keyword>
<dbReference type="InterPro" id="IPR015943">
    <property type="entry name" value="WD40/YVTN_repeat-like_dom_sf"/>
</dbReference>
<dbReference type="Pfam" id="PF13360">
    <property type="entry name" value="PQQ_2"/>
    <property type="match status" value="1"/>
</dbReference>
<dbReference type="Proteomes" id="UP000659904">
    <property type="component" value="Unassembled WGS sequence"/>
</dbReference>